<feature type="region of interest" description="Disordered" evidence="5">
    <location>
        <begin position="73"/>
        <end position="99"/>
    </location>
</feature>
<gene>
    <name evidence="6" type="ORF">DM02DRAFT_617149</name>
</gene>
<organism evidence="6 7">
    <name type="scientific">Periconia macrospinosa</name>
    <dbReference type="NCBI Taxonomy" id="97972"/>
    <lineage>
        <taxon>Eukaryota</taxon>
        <taxon>Fungi</taxon>
        <taxon>Dikarya</taxon>
        <taxon>Ascomycota</taxon>
        <taxon>Pezizomycotina</taxon>
        <taxon>Dothideomycetes</taxon>
        <taxon>Pleosporomycetidae</taxon>
        <taxon>Pleosporales</taxon>
        <taxon>Massarineae</taxon>
        <taxon>Periconiaceae</taxon>
        <taxon>Periconia</taxon>
    </lineage>
</organism>
<feature type="active site" description="Proton acceptor" evidence="3">
    <location>
        <position position="122"/>
    </location>
</feature>
<feature type="compositionally biased region" description="Polar residues" evidence="5">
    <location>
        <begin position="14"/>
        <end position="23"/>
    </location>
</feature>
<feature type="compositionally biased region" description="Basic residues" evidence="5">
    <location>
        <begin position="1"/>
        <end position="12"/>
    </location>
</feature>
<reference evidence="6 7" key="1">
    <citation type="journal article" date="2018" name="Sci. Rep.">
        <title>Comparative genomics provides insights into the lifestyle and reveals functional heterogeneity of dark septate endophytic fungi.</title>
        <authorList>
            <person name="Knapp D.G."/>
            <person name="Nemeth J.B."/>
            <person name="Barry K."/>
            <person name="Hainaut M."/>
            <person name="Henrissat B."/>
            <person name="Johnson J."/>
            <person name="Kuo A."/>
            <person name="Lim J.H.P."/>
            <person name="Lipzen A."/>
            <person name="Nolan M."/>
            <person name="Ohm R.A."/>
            <person name="Tamas L."/>
            <person name="Grigoriev I.V."/>
            <person name="Spatafora J.W."/>
            <person name="Nagy L.G."/>
            <person name="Kovacs G.M."/>
        </authorList>
    </citation>
    <scope>NUCLEOTIDE SEQUENCE [LARGE SCALE GENOMIC DNA]</scope>
    <source>
        <strain evidence="6 7">DSE2036</strain>
    </source>
</reference>
<dbReference type="CDD" id="cd06661">
    <property type="entry name" value="GGCT_like"/>
    <property type="match status" value="1"/>
</dbReference>
<evidence type="ECO:0000256" key="4">
    <source>
        <dbReference type="PIRSR" id="PIRSR617939-2"/>
    </source>
</evidence>
<dbReference type="SUPFAM" id="SSF110857">
    <property type="entry name" value="Gamma-glutamyl cyclotransferase-like"/>
    <property type="match status" value="1"/>
</dbReference>
<evidence type="ECO:0000256" key="2">
    <source>
        <dbReference type="ARBA" id="ARBA00023239"/>
    </source>
</evidence>
<dbReference type="Gene3D" id="3.10.490.10">
    <property type="entry name" value="Gamma-glutamyl cyclotransferase-like"/>
    <property type="match status" value="1"/>
</dbReference>
<dbReference type="InterPro" id="IPR017939">
    <property type="entry name" value="G-Glutamylcylcotransferase"/>
</dbReference>
<dbReference type="InterPro" id="IPR036568">
    <property type="entry name" value="GGCT-like_sf"/>
</dbReference>
<protein>
    <recommendedName>
        <fullName evidence="1">gamma-glutamylcyclotransferase</fullName>
        <ecNumber evidence="1">4.3.2.9</ecNumber>
    </recommendedName>
</protein>
<sequence>MKKKNNHKKKLKPTMSTSTSPKNDPQETLYFAYGSNLWLHQMRLRCPSSTYVGTARLPGYKWMINARGYANIAPSSPSPTSPSPTDKANQPNGEDNKEQDDEVWGLVYTLPPVDEAQLDRNEGVPIAYTKEILPCSFYPSSSPSSTTTLSPSTTKDMLVYIDHLRATPSYTPRKEYIVRMNKGIADALDKGVPRGYVEGVLRRYIPKEEGGDGEEKALEQARMFRDESGVF</sequence>
<dbReference type="InterPro" id="IPR013024">
    <property type="entry name" value="GGCT-like"/>
</dbReference>
<proteinExistence type="predicted"/>
<dbReference type="AlphaFoldDB" id="A0A2V1DEM1"/>
<dbReference type="EMBL" id="KZ805461">
    <property type="protein sequence ID" value="PVH96560.1"/>
    <property type="molecule type" value="Genomic_DNA"/>
</dbReference>
<evidence type="ECO:0000256" key="5">
    <source>
        <dbReference type="SAM" id="MobiDB-lite"/>
    </source>
</evidence>
<evidence type="ECO:0000313" key="7">
    <source>
        <dbReference type="Proteomes" id="UP000244855"/>
    </source>
</evidence>
<evidence type="ECO:0000313" key="6">
    <source>
        <dbReference type="EMBL" id="PVH96560.1"/>
    </source>
</evidence>
<dbReference type="EC" id="4.3.2.9" evidence="1"/>
<name>A0A2V1DEM1_9PLEO</name>
<evidence type="ECO:0000256" key="1">
    <source>
        <dbReference type="ARBA" id="ARBA00012346"/>
    </source>
</evidence>
<feature type="region of interest" description="Disordered" evidence="5">
    <location>
        <begin position="1"/>
        <end position="25"/>
    </location>
</feature>
<keyword evidence="7" id="KW-1185">Reference proteome</keyword>
<feature type="binding site" evidence="4">
    <location>
        <begin position="30"/>
        <end position="35"/>
    </location>
    <ligand>
        <name>substrate</name>
    </ligand>
</feature>
<dbReference type="Proteomes" id="UP000244855">
    <property type="component" value="Unassembled WGS sequence"/>
</dbReference>
<dbReference type="PANTHER" id="PTHR12935">
    <property type="entry name" value="GAMMA-GLUTAMYLCYCLOTRANSFERASE"/>
    <property type="match status" value="1"/>
</dbReference>
<dbReference type="GO" id="GO:0003839">
    <property type="term" value="F:gamma-glutamylcyclotransferase activity"/>
    <property type="evidence" value="ECO:0007669"/>
    <property type="project" value="UniProtKB-EC"/>
</dbReference>
<evidence type="ECO:0000256" key="3">
    <source>
        <dbReference type="PIRSR" id="PIRSR617939-1"/>
    </source>
</evidence>
<dbReference type="PANTHER" id="PTHR12935:SF0">
    <property type="entry name" value="GAMMA-GLUTAMYLCYCLOTRANSFERASE"/>
    <property type="match status" value="1"/>
</dbReference>
<dbReference type="STRING" id="97972.A0A2V1DEM1"/>
<accession>A0A2V1DEM1</accession>
<dbReference type="OrthoDB" id="2924818at2759"/>
<keyword evidence="2" id="KW-0456">Lyase</keyword>